<feature type="transmembrane region" description="Helical" evidence="14">
    <location>
        <begin position="197"/>
        <end position="218"/>
    </location>
</feature>
<dbReference type="GO" id="GO:0005549">
    <property type="term" value="F:odorant binding"/>
    <property type="evidence" value="ECO:0007669"/>
    <property type="project" value="TreeGrafter"/>
</dbReference>
<dbReference type="FunFam" id="1.20.1070.10:FF:000024">
    <property type="entry name" value="Olfactory receptor"/>
    <property type="match status" value="1"/>
</dbReference>
<dbReference type="InParanoid" id="A0A6J2VLG5"/>
<dbReference type="PROSITE" id="PS00237">
    <property type="entry name" value="G_PROTEIN_RECEP_F1_1"/>
    <property type="match status" value="1"/>
</dbReference>
<proteinExistence type="inferred from homology"/>
<dbReference type="Proteomes" id="UP000504632">
    <property type="component" value="Chromosome 6"/>
</dbReference>
<evidence type="ECO:0000256" key="2">
    <source>
        <dbReference type="ARBA" id="ARBA00022475"/>
    </source>
</evidence>
<evidence type="ECO:0000256" key="5">
    <source>
        <dbReference type="ARBA" id="ARBA00022725"/>
    </source>
</evidence>
<dbReference type="GeneID" id="115814151"/>
<evidence type="ECO:0000256" key="11">
    <source>
        <dbReference type="ARBA" id="ARBA00023180"/>
    </source>
</evidence>
<dbReference type="RefSeq" id="XP_030632738.1">
    <property type="nucleotide sequence ID" value="XM_030776878.1"/>
</dbReference>
<dbReference type="PANTHER" id="PTHR26451">
    <property type="entry name" value="G_PROTEIN_RECEP_F1_2 DOMAIN-CONTAINING PROTEIN"/>
    <property type="match status" value="1"/>
</dbReference>
<accession>A0A6J2VLG5</accession>
<dbReference type="InterPro" id="IPR017452">
    <property type="entry name" value="GPCR_Rhodpsn_7TM"/>
</dbReference>
<dbReference type="PANTHER" id="PTHR26451:SF871">
    <property type="entry name" value="ODORANT RECEPTOR-RELATED"/>
    <property type="match status" value="1"/>
</dbReference>
<keyword evidence="7 13" id="KW-0297">G-protein coupled receptor</keyword>
<reference evidence="17" key="1">
    <citation type="submission" date="2025-08" db="UniProtKB">
        <authorList>
            <consortium name="RefSeq"/>
        </authorList>
    </citation>
    <scope>IDENTIFICATION</scope>
</reference>
<feature type="transmembrane region" description="Helical" evidence="14">
    <location>
        <begin position="239"/>
        <end position="258"/>
    </location>
</feature>
<sequence>MDNSSEDFLFVLHGLNDTRTNKQIYFVFTLLLYLLTISVNLTVVAAICLEKMLHDPMYLFICSLCVNEIYGASGFYPKLLADFLSDSQVISYIGCLMQIFVIYSYVFCEFTNLTVMAYDRYVAICRPLEYRSIITPWRAGKLLLLTWFICLLEAAIMAGLTSTLPICGSDIDKLYCSNVAVVKLACTDTTLNKSFGYILMIFYISQAIFVVISYIYIVKASLKSKAGRAKFMQTCLPHLITLINFTIALIFDILYSLYGNSHSLYYLRNFLAVDYLIVPPLLNPIIYGMKLTQIRNGLLKLWGQKIRAVT</sequence>
<evidence type="ECO:0000256" key="1">
    <source>
        <dbReference type="ARBA" id="ARBA00004651"/>
    </source>
</evidence>
<evidence type="ECO:0000313" key="16">
    <source>
        <dbReference type="Proteomes" id="UP000504632"/>
    </source>
</evidence>
<dbReference type="PRINTS" id="PR00237">
    <property type="entry name" value="GPCRRHODOPSN"/>
</dbReference>
<feature type="transmembrane region" description="Helical" evidence="14">
    <location>
        <begin position="270"/>
        <end position="289"/>
    </location>
</feature>
<evidence type="ECO:0000256" key="8">
    <source>
        <dbReference type="ARBA" id="ARBA00023136"/>
    </source>
</evidence>
<keyword evidence="10 13" id="KW-0675">Receptor</keyword>
<comment type="subcellular location">
    <subcellularLocation>
        <location evidence="1 14">Cell membrane</location>
        <topology evidence="1 14">Multi-pass membrane protein</topology>
    </subcellularLocation>
</comment>
<evidence type="ECO:0000313" key="17">
    <source>
        <dbReference type="RefSeq" id="XP_030632738.1"/>
    </source>
</evidence>
<dbReference type="Pfam" id="PF13853">
    <property type="entry name" value="7tm_4"/>
    <property type="match status" value="1"/>
</dbReference>
<dbReference type="SUPFAM" id="SSF81321">
    <property type="entry name" value="Family A G protein-coupled receptor-like"/>
    <property type="match status" value="1"/>
</dbReference>
<evidence type="ECO:0000256" key="6">
    <source>
        <dbReference type="ARBA" id="ARBA00022989"/>
    </source>
</evidence>
<evidence type="ECO:0000259" key="15">
    <source>
        <dbReference type="PROSITE" id="PS50262"/>
    </source>
</evidence>
<keyword evidence="2 14" id="KW-1003">Cell membrane</keyword>
<comment type="similarity">
    <text evidence="13">Belongs to the G-protein coupled receptor 1 family.</text>
</comment>
<dbReference type="InterPro" id="IPR000276">
    <property type="entry name" value="GPCR_Rhodpsn"/>
</dbReference>
<name>A0A6J2VLG5_CHACN</name>
<evidence type="ECO:0000256" key="10">
    <source>
        <dbReference type="ARBA" id="ARBA00023170"/>
    </source>
</evidence>
<gene>
    <name evidence="17" type="primary">LOC115814151</name>
</gene>
<keyword evidence="3 14" id="KW-0716">Sensory transduction</keyword>
<evidence type="ECO:0000256" key="9">
    <source>
        <dbReference type="ARBA" id="ARBA00023157"/>
    </source>
</evidence>
<keyword evidence="12 13" id="KW-0807">Transducer</keyword>
<feature type="transmembrane region" description="Helical" evidence="14">
    <location>
        <begin position="89"/>
        <end position="108"/>
    </location>
</feature>
<evidence type="ECO:0000256" key="7">
    <source>
        <dbReference type="ARBA" id="ARBA00023040"/>
    </source>
</evidence>
<keyword evidence="11" id="KW-0325">Glycoprotein</keyword>
<feature type="domain" description="G-protein coupled receptors family 1 profile" evidence="15">
    <location>
        <begin position="39"/>
        <end position="287"/>
    </location>
</feature>
<dbReference type="GO" id="GO:0004984">
    <property type="term" value="F:olfactory receptor activity"/>
    <property type="evidence" value="ECO:0007669"/>
    <property type="project" value="InterPro"/>
</dbReference>
<evidence type="ECO:0000256" key="4">
    <source>
        <dbReference type="ARBA" id="ARBA00022692"/>
    </source>
</evidence>
<protein>
    <recommendedName>
        <fullName evidence="14">Olfactory receptor</fullName>
    </recommendedName>
</protein>
<keyword evidence="16" id="KW-1185">Reference proteome</keyword>
<dbReference type="InterPro" id="IPR000725">
    <property type="entry name" value="Olfact_rcpt"/>
</dbReference>
<dbReference type="InterPro" id="IPR052921">
    <property type="entry name" value="GPCR1_Superfamily_Member"/>
</dbReference>
<dbReference type="AlphaFoldDB" id="A0A6J2VLG5"/>
<dbReference type="GO" id="GO:0004930">
    <property type="term" value="F:G protein-coupled receptor activity"/>
    <property type="evidence" value="ECO:0007669"/>
    <property type="project" value="UniProtKB-KW"/>
</dbReference>
<dbReference type="GO" id="GO:0005886">
    <property type="term" value="C:plasma membrane"/>
    <property type="evidence" value="ECO:0007669"/>
    <property type="project" value="UniProtKB-SubCell"/>
</dbReference>
<evidence type="ECO:0000256" key="3">
    <source>
        <dbReference type="ARBA" id="ARBA00022606"/>
    </source>
</evidence>
<feature type="transmembrane region" description="Helical" evidence="14">
    <location>
        <begin position="24"/>
        <end position="49"/>
    </location>
</feature>
<organism evidence="16 17">
    <name type="scientific">Chanos chanos</name>
    <name type="common">Milkfish</name>
    <name type="synonym">Mugil chanos</name>
    <dbReference type="NCBI Taxonomy" id="29144"/>
    <lineage>
        <taxon>Eukaryota</taxon>
        <taxon>Metazoa</taxon>
        <taxon>Chordata</taxon>
        <taxon>Craniata</taxon>
        <taxon>Vertebrata</taxon>
        <taxon>Euteleostomi</taxon>
        <taxon>Actinopterygii</taxon>
        <taxon>Neopterygii</taxon>
        <taxon>Teleostei</taxon>
        <taxon>Ostariophysi</taxon>
        <taxon>Gonorynchiformes</taxon>
        <taxon>Chanidae</taxon>
        <taxon>Chanos</taxon>
    </lineage>
</organism>
<evidence type="ECO:0000256" key="14">
    <source>
        <dbReference type="RuleBase" id="RU363047"/>
    </source>
</evidence>
<keyword evidence="8 14" id="KW-0472">Membrane</keyword>
<keyword evidence="4 13" id="KW-0812">Transmembrane</keyword>
<keyword evidence="9" id="KW-1015">Disulfide bond</keyword>
<evidence type="ECO:0000256" key="12">
    <source>
        <dbReference type="ARBA" id="ARBA00023224"/>
    </source>
</evidence>
<keyword evidence="6 14" id="KW-1133">Transmembrane helix</keyword>
<feature type="transmembrane region" description="Helical" evidence="14">
    <location>
        <begin position="142"/>
        <end position="160"/>
    </location>
</feature>
<keyword evidence="5 14" id="KW-0552">Olfaction</keyword>
<dbReference type="OrthoDB" id="6151005at2759"/>
<dbReference type="Gene3D" id="1.20.1070.10">
    <property type="entry name" value="Rhodopsin 7-helix transmembrane proteins"/>
    <property type="match status" value="1"/>
</dbReference>
<dbReference type="PRINTS" id="PR00245">
    <property type="entry name" value="OLFACTORYR"/>
</dbReference>
<dbReference type="PROSITE" id="PS50262">
    <property type="entry name" value="G_PROTEIN_RECEP_F1_2"/>
    <property type="match status" value="1"/>
</dbReference>
<evidence type="ECO:0000256" key="13">
    <source>
        <dbReference type="RuleBase" id="RU000688"/>
    </source>
</evidence>